<dbReference type="PATRIC" id="fig|889306.3.peg.1971"/>
<evidence type="ECO:0000256" key="1">
    <source>
        <dbReference type="SAM" id="Phobius"/>
    </source>
</evidence>
<accession>A0A0C2VNM6</accession>
<dbReference type="EMBL" id="JXRP01000017">
    <property type="protein sequence ID" value="KIL45603.1"/>
    <property type="molecule type" value="Genomic_DNA"/>
</dbReference>
<name>A0A0C2VNM6_9BACL</name>
<keyword evidence="1" id="KW-1133">Transmembrane helix</keyword>
<keyword evidence="3" id="KW-1185">Reference proteome</keyword>
<keyword evidence="1" id="KW-0812">Transmembrane</keyword>
<feature type="transmembrane region" description="Helical" evidence="1">
    <location>
        <begin position="76"/>
        <end position="94"/>
    </location>
</feature>
<feature type="transmembrane region" description="Helical" evidence="1">
    <location>
        <begin position="101"/>
        <end position="126"/>
    </location>
</feature>
<feature type="transmembrane region" description="Helical" evidence="1">
    <location>
        <begin position="132"/>
        <end position="155"/>
    </location>
</feature>
<dbReference type="InterPro" id="IPR031360">
    <property type="entry name" value="TrpP"/>
</dbReference>
<organism evidence="2 3">
    <name type="scientific">Jeotgalibacillus soli</name>
    <dbReference type="NCBI Taxonomy" id="889306"/>
    <lineage>
        <taxon>Bacteria</taxon>
        <taxon>Bacillati</taxon>
        <taxon>Bacillota</taxon>
        <taxon>Bacilli</taxon>
        <taxon>Bacillales</taxon>
        <taxon>Caryophanaceae</taxon>
        <taxon>Jeotgalibacillus</taxon>
    </lineage>
</organism>
<evidence type="ECO:0000313" key="3">
    <source>
        <dbReference type="Proteomes" id="UP000031938"/>
    </source>
</evidence>
<dbReference type="STRING" id="889306.KP78_19520"/>
<gene>
    <name evidence="2" type="ORF">KP78_19520</name>
</gene>
<proteinExistence type="predicted"/>
<feature type="transmembrane region" description="Helical" evidence="1">
    <location>
        <begin position="35"/>
        <end position="56"/>
    </location>
</feature>
<feature type="transmembrane region" description="Helical" evidence="1">
    <location>
        <begin position="6"/>
        <end position="23"/>
    </location>
</feature>
<evidence type="ECO:0008006" key="4">
    <source>
        <dbReference type="Google" id="ProtNLM"/>
    </source>
</evidence>
<dbReference type="Pfam" id="PF17099">
    <property type="entry name" value="TrpP"/>
    <property type="match status" value="1"/>
</dbReference>
<keyword evidence="1" id="KW-0472">Membrane</keyword>
<comment type="caution">
    <text evidence="2">The sequence shown here is derived from an EMBL/GenBank/DDBJ whole genome shotgun (WGS) entry which is preliminary data.</text>
</comment>
<dbReference type="AlphaFoldDB" id="A0A0C2VNM6"/>
<protein>
    <recommendedName>
        <fullName evidence="4">Tryptophan transporter</fullName>
    </recommendedName>
</protein>
<dbReference type="OrthoDB" id="2243651at2"/>
<dbReference type="Proteomes" id="UP000031938">
    <property type="component" value="Unassembled WGS sequence"/>
</dbReference>
<evidence type="ECO:0000313" key="2">
    <source>
        <dbReference type="EMBL" id="KIL45603.1"/>
    </source>
</evidence>
<reference evidence="2 3" key="1">
    <citation type="submission" date="2015-01" db="EMBL/GenBank/DDBJ databases">
        <title>Genome sequencing of Jeotgalibacillus soli.</title>
        <authorList>
            <person name="Goh K.M."/>
            <person name="Chan K.-G."/>
            <person name="Yaakop A.S."/>
            <person name="Ee R."/>
            <person name="Gan H.M."/>
            <person name="Chan C.S."/>
        </authorList>
    </citation>
    <scope>NUCLEOTIDE SEQUENCE [LARGE SCALE GENOMIC DNA]</scope>
    <source>
        <strain evidence="2 3">P9</strain>
    </source>
</reference>
<sequence length="172" mass="17630">MNTRTLVALSLFVGIGAALHLLIPGSLSMKPDMSLIMMFLGILLFPGAKNVLLLGLTTGLLSGLTTTFPGGFLPNLIDKPITAFIFYGALLLTAKYGRTVAGAAILTAIGTIISGALFLGSAALIVGLPAPIMALVVTAVLPATVVNGILMVLLYPIVQAIMKRSSLAQPAA</sequence>
<dbReference type="RefSeq" id="WP_041088278.1">
    <property type="nucleotide sequence ID" value="NZ_JXRP01000017.1"/>
</dbReference>